<dbReference type="Proteomes" id="UP000580250">
    <property type="component" value="Unassembled WGS sequence"/>
</dbReference>
<name>A0A6V7UER7_MELEN</name>
<reference evidence="1 2" key="1">
    <citation type="submission" date="2020-08" db="EMBL/GenBank/DDBJ databases">
        <authorList>
            <person name="Koutsovoulos G."/>
            <person name="Danchin GJ E."/>
        </authorList>
    </citation>
    <scope>NUCLEOTIDE SEQUENCE [LARGE SCALE GENOMIC DNA]</scope>
</reference>
<protein>
    <submittedName>
        <fullName evidence="1">Uncharacterized protein</fullName>
    </submittedName>
</protein>
<sequence length="96" mass="11010">MERVEDLNLVLPKALKASRTRLLFLLDLSMFPINRVLHSIPSVGALEIASQTTLCKVSCRDYRPILVGCILSMFFFRFKSIFVDLLPPFLPHIFKT</sequence>
<evidence type="ECO:0000313" key="1">
    <source>
        <dbReference type="EMBL" id="CAD2155161.1"/>
    </source>
</evidence>
<accession>A0A6V7UER7</accession>
<proteinExistence type="predicted"/>
<evidence type="ECO:0000313" key="2">
    <source>
        <dbReference type="Proteomes" id="UP000580250"/>
    </source>
</evidence>
<comment type="caution">
    <text evidence="1">The sequence shown here is derived from an EMBL/GenBank/DDBJ whole genome shotgun (WGS) entry which is preliminary data.</text>
</comment>
<dbReference type="EMBL" id="CAJEWN010000058">
    <property type="protein sequence ID" value="CAD2155161.1"/>
    <property type="molecule type" value="Genomic_DNA"/>
</dbReference>
<organism evidence="1 2">
    <name type="scientific">Meloidogyne enterolobii</name>
    <name type="common">Root-knot nematode worm</name>
    <name type="synonym">Meloidogyne mayaguensis</name>
    <dbReference type="NCBI Taxonomy" id="390850"/>
    <lineage>
        <taxon>Eukaryota</taxon>
        <taxon>Metazoa</taxon>
        <taxon>Ecdysozoa</taxon>
        <taxon>Nematoda</taxon>
        <taxon>Chromadorea</taxon>
        <taxon>Rhabditida</taxon>
        <taxon>Tylenchina</taxon>
        <taxon>Tylenchomorpha</taxon>
        <taxon>Tylenchoidea</taxon>
        <taxon>Meloidogynidae</taxon>
        <taxon>Meloidogyninae</taxon>
        <taxon>Meloidogyne</taxon>
    </lineage>
</organism>
<gene>
    <name evidence="1" type="ORF">MENT_LOCUS11774</name>
</gene>
<dbReference type="AlphaFoldDB" id="A0A6V7UER7"/>